<reference evidence="1 2" key="1">
    <citation type="submission" date="2024-05" db="EMBL/GenBank/DDBJ databases">
        <title>Sphingomonas sp. HF-S3 16S ribosomal RNA gene Genome sequencing and assembly.</title>
        <authorList>
            <person name="Lee H."/>
        </authorList>
    </citation>
    <scope>NUCLEOTIDE SEQUENCE [LARGE SCALE GENOMIC DNA]</scope>
    <source>
        <strain evidence="1 2">HF-S3</strain>
    </source>
</reference>
<protein>
    <submittedName>
        <fullName evidence="1">Uncharacterized protein</fullName>
    </submittedName>
</protein>
<proteinExistence type="predicted"/>
<evidence type="ECO:0000313" key="2">
    <source>
        <dbReference type="Proteomes" id="UP001427805"/>
    </source>
</evidence>
<keyword evidence="2" id="KW-1185">Reference proteome</keyword>
<evidence type="ECO:0000313" key="1">
    <source>
        <dbReference type="EMBL" id="MEN3746124.1"/>
    </source>
</evidence>
<sequence length="186" mass="19160">MTTTYGAAERARLRSVETQIIDAKKDIRGLETEFSARASMAQLQQWSASGEAVAYGAPDAARYLASETQLASLDVHEQAPDAKLQVASVTSPAPVVQPAVVQTAQVEVPAQTTKTAAVSTGTAAAAKPRLQAAPAVAAAVAKVDRARSVASGSSASAPRVTRVAMLSSATMADLDRGAVSEKRALR</sequence>
<accession>A0ABV0B3F1</accession>
<dbReference type="RefSeq" id="WP_346245136.1">
    <property type="nucleotide sequence ID" value="NZ_JBDIZK010000002.1"/>
</dbReference>
<comment type="caution">
    <text evidence="1">The sequence shown here is derived from an EMBL/GenBank/DDBJ whole genome shotgun (WGS) entry which is preliminary data.</text>
</comment>
<dbReference type="Proteomes" id="UP001427805">
    <property type="component" value="Unassembled WGS sequence"/>
</dbReference>
<name>A0ABV0B3F1_9SPHN</name>
<dbReference type="EMBL" id="JBDIZK010000002">
    <property type="protein sequence ID" value="MEN3746124.1"/>
    <property type="molecule type" value="Genomic_DNA"/>
</dbReference>
<gene>
    <name evidence="1" type="ORF">TPR58_03010</name>
</gene>
<organism evidence="1 2">
    <name type="scientific">Sphingomonas rustica</name>
    <dbReference type="NCBI Taxonomy" id="3103142"/>
    <lineage>
        <taxon>Bacteria</taxon>
        <taxon>Pseudomonadati</taxon>
        <taxon>Pseudomonadota</taxon>
        <taxon>Alphaproteobacteria</taxon>
        <taxon>Sphingomonadales</taxon>
        <taxon>Sphingomonadaceae</taxon>
        <taxon>Sphingomonas</taxon>
    </lineage>
</organism>